<evidence type="ECO:0000313" key="2">
    <source>
        <dbReference type="Proteomes" id="UP000886595"/>
    </source>
</evidence>
<gene>
    <name evidence="1" type="ORF">Bca52824_025170</name>
</gene>
<dbReference type="Proteomes" id="UP000886595">
    <property type="component" value="Unassembled WGS sequence"/>
</dbReference>
<sequence>MRDHDKGKHVEDPGVETKVWNEPWFHQSMRMVLVAEPKSGSCHWMGDWTERWINPKGMSFQESRATKSHESPEITSSQRVTSTIRFCPVHMDQYMACKPGHRLGAKDGCGQAKEP</sequence>
<protein>
    <submittedName>
        <fullName evidence="1">Uncharacterized protein</fullName>
    </submittedName>
</protein>
<evidence type="ECO:0000313" key="1">
    <source>
        <dbReference type="EMBL" id="KAG2313613.1"/>
    </source>
</evidence>
<keyword evidence="2" id="KW-1185">Reference proteome</keyword>
<dbReference type="AlphaFoldDB" id="A0A8X8AWM5"/>
<reference evidence="1 2" key="1">
    <citation type="submission" date="2020-02" db="EMBL/GenBank/DDBJ databases">
        <authorList>
            <person name="Ma Q."/>
            <person name="Huang Y."/>
            <person name="Song X."/>
            <person name="Pei D."/>
        </authorList>
    </citation>
    <scope>NUCLEOTIDE SEQUENCE [LARGE SCALE GENOMIC DNA]</scope>
    <source>
        <strain evidence="1">Sxm20200214</strain>
        <tissue evidence="1">Leaf</tissue>
    </source>
</reference>
<proteinExistence type="predicted"/>
<organism evidence="1 2">
    <name type="scientific">Brassica carinata</name>
    <name type="common">Ethiopian mustard</name>
    <name type="synonym">Abyssinian cabbage</name>
    <dbReference type="NCBI Taxonomy" id="52824"/>
    <lineage>
        <taxon>Eukaryota</taxon>
        <taxon>Viridiplantae</taxon>
        <taxon>Streptophyta</taxon>
        <taxon>Embryophyta</taxon>
        <taxon>Tracheophyta</taxon>
        <taxon>Spermatophyta</taxon>
        <taxon>Magnoliopsida</taxon>
        <taxon>eudicotyledons</taxon>
        <taxon>Gunneridae</taxon>
        <taxon>Pentapetalae</taxon>
        <taxon>rosids</taxon>
        <taxon>malvids</taxon>
        <taxon>Brassicales</taxon>
        <taxon>Brassicaceae</taxon>
        <taxon>Brassiceae</taxon>
        <taxon>Brassica</taxon>
    </lineage>
</organism>
<name>A0A8X8AWM5_BRACI</name>
<dbReference type="EMBL" id="JAAMPC010000005">
    <property type="protein sequence ID" value="KAG2313613.1"/>
    <property type="molecule type" value="Genomic_DNA"/>
</dbReference>
<accession>A0A8X8AWM5</accession>
<comment type="caution">
    <text evidence="1">The sequence shown here is derived from an EMBL/GenBank/DDBJ whole genome shotgun (WGS) entry which is preliminary data.</text>
</comment>